<sequence length="145" mass="15967">MRVETICTSTKAVGAVSFCKTSCFPPYLNKDIVLCSTMHVTLRDVLLMRLDRACADPERLQMPPGSWEPIAATVRTSILPNGKDNLPCLEAAAFSLRKGREGDGSRPAEKTYPDTLFVWNSRISYAGPALPARIVLLQPYVYCAT</sequence>
<reference evidence="1" key="1">
    <citation type="submission" date="2023-01" db="EMBL/GenBank/DDBJ databases">
        <title>Exophiala dermititidis isolated from Cystic Fibrosis Patient.</title>
        <authorList>
            <person name="Kurbessoian T."/>
            <person name="Crocker A."/>
            <person name="Murante D."/>
            <person name="Hogan D.A."/>
            <person name="Stajich J.E."/>
        </authorList>
    </citation>
    <scope>NUCLEOTIDE SEQUENCE</scope>
    <source>
        <strain evidence="1">Ex8</strain>
    </source>
</reference>
<dbReference type="EMBL" id="JAJGCB010000010">
    <property type="protein sequence ID" value="KAJ8990781.1"/>
    <property type="molecule type" value="Genomic_DNA"/>
</dbReference>
<dbReference type="AlphaFoldDB" id="A0AAN6IXL1"/>
<protein>
    <submittedName>
        <fullName evidence="1">Uncharacterized protein</fullName>
    </submittedName>
</protein>
<proteinExistence type="predicted"/>
<evidence type="ECO:0000313" key="1">
    <source>
        <dbReference type="EMBL" id="KAJ8990781.1"/>
    </source>
</evidence>
<evidence type="ECO:0000313" key="2">
    <source>
        <dbReference type="Proteomes" id="UP001161757"/>
    </source>
</evidence>
<gene>
    <name evidence="1" type="ORF">HRR80_005556</name>
</gene>
<comment type="caution">
    <text evidence="1">The sequence shown here is derived from an EMBL/GenBank/DDBJ whole genome shotgun (WGS) entry which is preliminary data.</text>
</comment>
<name>A0AAN6IXL1_EXODE</name>
<organism evidence="1 2">
    <name type="scientific">Exophiala dermatitidis</name>
    <name type="common">Black yeast-like fungus</name>
    <name type="synonym">Wangiella dermatitidis</name>
    <dbReference type="NCBI Taxonomy" id="5970"/>
    <lineage>
        <taxon>Eukaryota</taxon>
        <taxon>Fungi</taxon>
        <taxon>Dikarya</taxon>
        <taxon>Ascomycota</taxon>
        <taxon>Pezizomycotina</taxon>
        <taxon>Eurotiomycetes</taxon>
        <taxon>Chaetothyriomycetidae</taxon>
        <taxon>Chaetothyriales</taxon>
        <taxon>Herpotrichiellaceae</taxon>
        <taxon>Exophiala</taxon>
    </lineage>
</organism>
<dbReference type="Proteomes" id="UP001161757">
    <property type="component" value="Unassembled WGS sequence"/>
</dbReference>
<accession>A0AAN6IXL1</accession>